<gene>
    <name evidence="1" type="ORF">LRP29_15155</name>
</gene>
<protein>
    <submittedName>
        <fullName evidence="1">Uncharacterized protein</fullName>
    </submittedName>
</protein>
<dbReference type="RefSeq" id="WP_013530598.1">
    <property type="nucleotide sequence ID" value="NZ_CP015062.1"/>
</dbReference>
<evidence type="ECO:0000313" key="1">
    <source>
        <dbReference type="EMBL" id="UTU54643.1"/>
    </source>
</evidence>
<dbReference type="AlphaFoldDB" id="A0AB38TJJ1"/>
<name>A0AB38TJJ1_9HYPH</name>
<evidence type="ECO:0000313" key="2">
    <source>
        <dbReference type="Proteomes" id="UP001060070"/>
    </source>
</evidence>
<organism evidence="1 2">
    <name type="scientific">Mesorhizobium ciceri</name>
    <dbReference type="NCBI Taxonomy" id="39645"/>
    <lineage>
        <taxon>Bacteria</taxon>
        <taxon>Pseudomonadati</taxon>
        <taxon>Pseudomonadota</taxon>
        <taxon>Alphaproteobacteria</taxon>
        <taxon>Hyphomicrobiales</taxon>
        <taxon>Phyllobacteriaceae</taxon>
        <taxon>Mesorhizobium</taxon>
    </lineage>
</organism>
<sequence>MDDMHQKWPLLRKGLLMSSLRKRNPGLHPSDLQLCQRVFDRVCLERKFDRMSGESDVQLLAATVFSLFQNGCRNEGELLESFRRTRQ</sequence>
<accession>A0AB38TJJ1</accession>
<dbReference type="Proteomes" id="UP001060070">
    <property type="component" value="Chromosome"/>
</dbReference>
<dbReference type="EMBL" id="CP088147">
    <property type="protein sequence ID" value="UTU54643.1"/>
    <property type="molecule type" value="Genomic_DNA"/>
</dbReference>
<reference evidence="1 2" key="1">
    <citation type="journal article" date="2022" name="Microbiol. Resour. Announc.">
        <title>Complete Genome Sequence of Mesorhizobium ciceri Strain R30, a Rhizobium Used as a Commercial Inoculant for Chickpea in Argentina.</title>
        <authorList>
            <person name="Foresto E."/>
            <person name="Revale S."/>
            <person name="Primo E."/>
            <person name="Nievas F."/>
            <person name="Carezzano E."/>
            <person name="Puente M."/>
            <person name="Alzari P."/>
            <person name="Mart M."/>
            <person name="Ben-Assaya M."/>
            <person name="Mornico D."/>
            <person name="Santoro M."/>
            <person name="Mart F."/>
            <person name="Giordano W."/>
            <person name="Bogino P."/>
        </authorList>
    </citation>
    <scope>NUCLEOTIDE SEQUENCE [LARGE SCALE GENOMIC DNA]</scope>
    <source>
        <strain evidence="1 2">R30</strain>
    </source>
</reference>
<proteinExistence type="predicted"/>
<keyword evidence="2" id="KW-1185">Reference proteome</keyword>